<gene>
    <name evidence="1" type="ORF">MCOR_51555</name>
</gene>
<name>A0A6J8EGR2_MYTCO</name>
<evidence type="ECO:0000313" key="2">
    <source>
        <dbReference type="Proteomes" id="UP000507470"/>
    </source>
</evidence>
<reference evidence="1 2" key="1">
    <citation type="submission" date="2020-06" db="EMBL/GenBank/DDBJ databases">
        <authorList>
            <person name="Li R."/>
            <person name="Bekaert M."/>
        </authorList>
    </citation>
    <scope>NUCLEOTIDE SEQUENCE [LARGE SCALE GENOMIC DNA]</scope>
    <source>
        <strain evidence="2">wild</strain>
    </source>
</reference>
<evidence type="ECO:0000313" key="1">
    <source>
        <dbReference type="EMBL" id="CAC5419176.1"/>
    </source>
</evidence>
<accession>A0A6J8EGR2</accession>
<dbReference type="EMBL" id="CACVKT020009002">
    <property type="protein sequence ID" value="CAC5419176.1"/>
    <property type="molecule type" value="Genomic_DNA"/>
</dbReference>
<dbReference type="AlphaFoldDB" id="A0A6J8EGR2"/>
<dbReference type="Proteomes" id="UP000507470">
    <property type="component" value="Unassembled WGS sequence"/>
</dbReference>
<organism evidence="1 2">
    <name type="scientific">Mytilus coruscus</name>
    <name type="common">Sea mussel</name>
    <dbReference type="NCBI Taxonomy" id="42192"/>
    <lineage>
        <taxon>Eukaryota</taxon>
        <taxon>Metazoa</taxon>
        <taxon>Spiralia</taxon>
        <taxon>Lophotrochozoa</taxon>
        <taxon>Mollusca</taxon>
        <taxon>Bivalvia</taxon>
        <taxon>Autobranchia</taxon>
        <taxon>Pteriomorphia</taxon>
        <taxon>Mytilida</taxon>
        <taxon>Mytiloidea</taxon>
        <taxon>Mytilidae</taxon>
        <taxon>Mytilinae</taxon>
        <taxon>Mytilus</taxon>
    </lineage>
</organism>
<proteinExistence type="predicted"/>
<sequence length="168" mass="19561">MQTHAKTVINEQRNDTVFDSIWEKMKVFATCVNIQLEKPRTAKRMTQRSTAGVASDTASKYFKINVFFPFIDHCVAQPEERFPEDKSAMFLASKLMPLKVHTMSQIETAKIYEWYSSDLPDGDRSTYYMEIQRWMTFCNHLKDPPTSLSESIQYLLQTKRKEKSNIGA</sequence>
<dbReference type="OrthoDB" id="6783070at2759"/>
<protein>
    <submittedName>
        <fullName evidence="1">Uncharacterized protein</fullName>
    </submittedName>
</protein>
<keyword evidence="2" id="KW-1185">Reference proteome</keyword>